<reference evidence="2 3" key="1">
    <citation type="submission" date="2020-02" db="EMBL/GenBank/DDBJ databases">
        <authorList>
            <person name="Gao J."/>
            <person name="Sun J."/>
        </authorList>
    </citation>
    <scope>NUCLEOTIDE SEQUENCE [LARGE SCALE GENOMIC DNA]</scope>
    <source>
        <strain evidence="2 3">7124</strain>
    </source>
</reference>
<evidence type="ECO:0000313" key="3">
    <source>
        <dbReference type="Proteomes" id="UP000480151"/>
    </source>
</evidence>
<evidence type="ECO:0000313" key="2">
    <source>
        <dbReference type="EMBL" id="NGM83194.1"/>
    </source>
</evidence>
<keyword evidence="1" id="KW-0812">Transmembrane</keyword>
<protein>
    <submittedName>
        <fullName evidence="2">YrdB family protein</fullName>
    </submittedName>
</protein>
<accession>A0A6M1PL31</accession>
<proteinExistence type="predicted"/>
<organism evidence="2 3">
    <name type="scientific">Paenibacillus apii</name>
    <dbReference type="NCBI Taxonomy" id="1850370"/>
    <lineage>
        <taxon>Bacteria</taxon>
        <taxon>Bacillati</taxon>
        <taxon>Bacillota</taxon>
        <taxon>Bacilli</taxon>
        <taxon>Bacillales</taxon>
        <taxon>Paenibacillaceae</taxon>
        <taxon>Paenibacillus</taxon>
    </lineage>
</organism>
<dbReference type="Proteomes" id="UP000480151">
    <property type="component" value="Unassembled WGS sequence"/>
</dbReference>
<feature type="transmembrane region" description="Helical" evidence="1">
    <location>
        <begin position="6"/>
        <end position="27"/>
    </location>
</feature>
<dbReference type="AlphaFoldDB" id="A0A6M1PL31"/>
<dbReference type="InterPro" id="IPR021214">
    <property type="entry name" value="DUF2568"/>
</dbReference>
<feature type="transmembrane region" description="Helical" evidence="1">
    <location>
        <begin position="68"/>
        <end position="87"/>
    </location>
</feature>
<dbReference type="RefSeq" id="WP_165098395.1">
    <property type="nucleotide sequence ID" value="NZ_JAAKGU010000005.1"/>
</dbReference>
<keyword evidence="3" id="KW-1185">Reference proteome</keyword>
<sequence>MIGVLQMLNLALRLLLEIVALIVYGLWGYRMGGSGWSRTLFSLGLPLIAAAVWGMLGAPKAAYALPAPLHLLLEILMFGTPVLLLYLMNRPGQAAVYGIVVLVNKLLMMVWNQ</sequence>
<dbReference type="EMBL" id="JAAKGU010000005">
    <property type="protein sequence ID" value="NGM83194.1"/>
    <property type="molecule type" value="Genomic_DNA"/>
</dbReference>
<keyword evidence="1" id="KW-0472">Membrane</keyword>
<evidence type="ECO:0000256" key="1">
    <source>
        <dbReference type="SAM" id="Phobius"/>
    </source>
</evidence>
<keyword evidence="1" id="KW-1133">Transmembrane helix</keyword>
<feature type="transmembrane region" description="Helical" evidence="1">
    <location>
        <begin position="39"/>
        <end position="56"/>
    </location>
</feature>
<feature type="transmembrane region" description="Helical" evidence="1">
    <location>
        <begin position="94"/>
        <end position="111"/>
    </location>
</feature>
<gene>
    <name evidence="2" type="ORF">G5B47_12295</name>
</gene>
<dbReference type="Pfam" id="PF10823">
    <property type="entry name" value="DUF2568"/>
    <property type="match status" value="1"/>
</dbReference>
<name>A0A6M1PL31_9BACL</name>
<comment type="caution">
    <text evidence="2">The sequence shown here is derived from an EMBL/GenBank/DDBJ whole genome shotgun (WGS) entry which is preliminary data.</text>
</comment>